<feature type="transmembrane region" description="Helical" evidence="5">
    <location>
        <begin position="105"/>
        <end position="124"/>
    </location>
</feature>
<sequence length="333" mass="34246">MLFDYVSLAGGLVVLIIAGDILVRGSVGVAQRLGIPNLVIGLTIVAFGTSAPELVISLKAATEGAGGIAIGNVVGSNIANVLLVLGMPAMIAATPCGEDGATKNAIFMFAVSIIFVILCFFSPLGLISSLILLALLAVFLGDSALSALKHRKEKKASDFAAAKIAEEEGNEGLEDVEGVPDAMAVAGVYIVLGLIGLPLGAHFTIEGATSVAQDWGVSDAVIALTVIALGTSLPELATTVMAAVRQHGAVAIGNVIGSNIFNLVAIMGITTAVVPVDVPAEILKFDIWVMLACAMLLLGLAARRVCLGRVSGFVLFSSYCLYIFAVYWFSPTI</sequence>
<dbReference type="InterPro" id="IPR044880">
    <property type="entry name" value="NCX_ion-bd_dom_sf"/>
</dbReference>
<dbReference type="NCBIfam" id="TIGR00367">
    <property type="entry name" value="calcium/sodium antiporter"/>
    <property type="match status" value="1"/>
</dbReference>
<dbReference type="InterPro" id="IPR004837">
    <property type="entry name" value="NaCa_Exmemb"/>
</dbReference>
<evidence type="ECO:0000256" key="3">
    <source>
        <dbReference type="ARBA" id="ARBA00022989"/>
    </source>
</evidence>
<dbReference type="Pfam" id="PF01699">
    <property type="entry name" value="Na_Ca_ex"/>
    <property type="match status" value="2"/>
</dbReference>
<reference evidence="7 8" key="1">
    <citation type="submission" date="2024-02" db="EMBL/GenBank/DDBJ databases">
        <title>Roseibium algae sp. nov., isolated from marine alga (Grateloupia sp.), showing potential in myo-inositol conversion.</title>
        <authorList>
            <person name="Wang Y."/>
        </authorList>
    </citation>
    <scope>NUCLEOTIDE SEQUENCE [LARGE SCALE GENOMIC DNA]</scope>
    <source>
        <strain evidence="7 8">H3510</strain>
    </source>
</reference>
<evidence type="ECO:0000313" key="8">
    <source>
        <dbReference type="Proteomes" id="UP001385499"/>
    </source>
</evidence>
<dbReference type="PANTHER" id="PTHR10846:SF8">
    <property type="entry name" value="INNER MEMBRANE PROTEIN YRBG"/>
    <property type="match status" value="1"/>
</dbReference>
<protein>
    <submittedName>
        <fullName evidence="7">Calcium/sodium antiporter</fullName>
    </submittedName>
</protein>
<dbReference type="Gene3D" id="1.20.1420.30">
    <property type="entry name" value="NCX, central ion-binding region"/>
    <property type="match status" value="1"/>
</dbReference>
<evidence type="ECO:0000256" key="2">
    <source>
        <dbReference type="ARBA" id="ARBA00022692"/>
    </source>
</evidence>
<feature type="domain" description="Sodium/calcium exchanger membrane region" evidence="6">
    <location>
        <begin position="6"/>
        <end position="140"/>
    </location>
</feature>
<feature type="transmembrane region" description="Helical" evidence="5">
    <location>
        <begin position="313"/>
        <end position="330"/>
    </location>
</feature>
<evidence type="ECO:0000259" key="6">
    <source>
        <dbReference type="Pfam" id="PF01699"/>
    </source>
</evidence>
<proteinExistence type="predicted"/>
<evidence type="ECO:0000256" key="5">
    <source>
        <dbReference type="SAM" id="Phobius"/>
    </source>
</evidence>
<name>A0ABU8TES7_9HYPH</name>
<keyword evidence="8" id="KW-1185">Reference proteome</keyword>
<feature type="transmembrane region" description="Helical" evidence="5">
    <location>
        <begin position="282"/>
        <end position="301"/>
    </location>
</feature>
<comment type="caution">
    <text evidence="7">The sequence shown here is derived from an EMBL/GenBank/DDBJ whole genome shotgun (WGS) entry which is preliminary data.</text>
</comment>
<keyword evidence="2 5" id="KW-0812">Transmembrane</keyword>
<feature type="transmembrane region" description="Helical" evidence="5">
    <location>
        <begin position="35"/>
        <end position="56"/>
    </location>
</feature>
<feature type="transmembrane region" description="Helical" evidence="5">
    <location>
        <begin position="182"/>
        <end position="201"/>
    </location>
</feature>
<dbReference type="RefSeq" id="WP_340272130.1">
    <property type="nucleotide sequence ID" value="NZ_JBAKIA010000001.1"/>
</dbReference>
<dbReference type="InterPro" id="IPR004481">
    <property type="entry name" value="K/Na/Ca-exchanger"/>
</dbReference>
<dbReference type="Proteomes" id="UP001385499">
    <property type="component" value="Unassembled WGS sequence"/>
</dbReference>
<feature type="transmembrane region" description="Helical" evidence="5">
    <location>
        <begin position="130"/>
        <end position="148"/>
    </location>
</feature>
<evidence type="ECO:0000256" key="1">
    <source>
        <dbReference type="ARBA" id="ARBA00004141"/>
    </source>
</evidence>
<feature type="transmembrane region" description="Helical" evidence="5">
    <location>
        <begin position="256"/>
        <end position="276"/>
    </location>
</feature>
<comment type="subcellular location">
    <subcellularLocation>
        <location evidence="1">Membrane</location>
        <topology evidence="1">Multi-pass membrane protein</topology>
    </subcellularLocation>
</comment>
<organism evidence="7 8">
    <name type="scientific">Roseibium algae</name>
    <dbReference type="NCBI Taxonomy" id="3123038"/>
    <lineage>
        <taxon>Bacteria</taxon>
        <taxon>Pseudomonadati</taxon>
        <taxon>Pseudomonadota</taxon>
        <taxon>Alphaproteobacteria</taxon>
        <taxon>Hyphomicrobiales</taxon>
        <taxon>Stappiaceae</taxon>
        <taxon>Roseibium</taxon>
    </lineage>
</organism>
<gene>
    <name evidence="7" type="ORF">V6575_01025</name>
</gene>
<accession>A0ABU8TES7</accession>
<evidence type="ECO:0000256" key="4">
    <source>
        <dbReference type="ARBA" id="ARBA00023136"/>
    </source>
</evidence>
<feature type="domain" description="Sodium/calcium exchanger membrane region" evidence="6">
    <location>
        <begin position="188"/>
        <end position="328"/>
    </location>
</feature>
<dbReference type="PANTHER" id="PTHR10846">
    <property type="entry name" value="SODIUM/POTASSIUM/CALCIUM EXCHANGER"/>
    <property type="match status" value="1"/>
</dbReference>
<feature type="transmembrane region" description="Helical" evidence="5">
    <location>
        <begin position="6"/>
        <end position="23"/>
    </location>
</feature>
<feature type="transmembrane region" description="Helical" evidence="5">
    <location>
        <begin position="68"/>
        <end position="93"/>
    </location>
</feature>
<feature type="transmembrane region" description="Helical" evidence="5">
    <location>
        <begin position="221"/>
        <end position="244"/>
    </location>
</feature>
<dbReference type="EMBL" id="JBAKIA010000001">
    <property type="protein sequence ID" value="MEJ8472656.1"/>
    <property type="molecule type" value="Genomic_DNA"/>
</dbReference>
<keyword evidence="3 5" id="KW-1133">Transmembrane helix</keyword>
<evidence type="ECO:0000313" key="7">
    <source>
        <dbReference type="EMBL" id="MEJ8472656.1"/>
    </source>
</evidence>
<keyword evidence="4 5" id="KW-0472">Membrane</keyword>